<evidence type="ECO:0000313" key="3">
    <source>
        <dbReference type="Proteomes" id="UP001283361"/>
    </source>
</evidence>
<gene>
    <name evidence="2" type="ORF">RRG08_022260</name>
</gene>
<dbReference type="Proteomes" id="UP001283361">
    <property type="component" value="Unassembled WGS sequence"/>
</dbReference>
<evidence type="ECO:0000313" key="2">
    <source>
        <dbReference type="EMBL" id="KAK3773549.1"/>
    </source>
</evidence>
<comment type="caution">
    <text evidence="2">The sequence shown here is derived from an EMBL/GenBank/DDBJ whole genome shotgun (WGS) entry which is preliminary data.</text>
</comment>
<feature type="region of interest" description="Disordered" evidence="1">
    <location>
        <begin position="70"/>
        <end position="93"/>
    </location>
</feature>
<organism evidence="2 3">
    <name type="scientific">Elysia crispata</name>
    <name type="common">lettuce slug</name>
    <dbReference type="NCBI Taxonomy" id="231223"/>
    <lineage>
        <taxon>Eukaryota</taxon>
        <taxon>Metazoa</taxon>
        <taxon>Spiralia</taxon>
        <taxon>Lophotrochozoa</taxon>
        <taxon>Mollusca</taxon>
        <taxon>Gastropoda</taxon>
        <taxon>Heterobranchia</taxon>
        <taxon>Euthyneura</taxon>
        <taxon>Panpulmonata</taxon>
        <taxon>Sacoglossa</taxon>
        <taxon>Placobranchoidea</taxon>
        <taxon>Plakobranchidae</taxon>
        <taxon>Elysia</taxon>
    </lineage>
</organism>
<dbReference type="AlphaFoldDB" id="A0AAE1DK03"/>
<dbReference type="EMBL" id="JAWDGP010003531">
    <property type="protein sequence ID" value="KAK3773549.1"/>
    <property type="molecule type" value="Genomic_DNA"/>
</dbReference>
<proteinExistence type="predicted"/>
<protein>
    <submittedName>
        <fullName evidence="2">Uncharacterized protein</fullName>
    </submittedName>
</protein>
<name>A0AAE1DK03_9GAST</name>
<accession>A0AAE1DK03</accession>
<evidence type="ECO:0000256" key="1">
    <source>
        <dbReference type="SAM" id="MobiDB-lite"/>
    </source>
</evidence>
<reference evidence="2" key="1">
    <citation type="journal article" date="2023" name="G3 (Bethesda)">
        <title>A reference genome for the long-term kleptoplast-retaining sea slug Elysia crispata morphotype clarki.</title>
        <authorList>
            <person name="Eastman K.E."/>
            <person name="Pendleton A.L."/>
            <person name="Shaikh M.A."/>
            <person name="Suttiyut T."/>
            <person name="Ogas R."/>
            <person name="Tomko P."/>
            <person name="Gavelis G."/>
            <person name="Widhalm J.R."/>
            <person name="Wisecaver J.H."/>
        </authorList>
    </citation>
    <scope>NUCLEOTIDE SEQUENCE</scope>
    <source>
        <strain evidence="2">ECLA1</strain>
    </source>
</reference>
<keyword evidence="3" id="KW-1185">Reference proteome</keyword>
<sequence length="93" mass="9787">MGVFKLALQTEITFAMLSGLISEMLDTVVEKKLCSKGKGYAGKIPRYLVSTNRVGSAKIGAGDVELESTMEESVDMRTGAPASPATGTLSRTS</sequence>